<dbReference type="AlphaFoldDB" id="A0A8X6MHT9"/>
<protein>
    <submittedName>
        <fullName evidence="1">Uncharacterized protein</fullName>
    </submittedName>
</protein>
<accession>A0A8X6MHT9</accession>
<gene>
    <name evidence="1" type="ORF">TNIN_151191</name>
</gene>
<name>A0A8X6MHT9_9ARAC</name>
<dbReference type="OrthoDB" id="10465827at2759"/>
<reference evidence="1" key="1">
    <citation type="submission" date="2020-08" db="EMBL/GenBank/DDBJ databases">
        <title>Multicomponent nature underlies the extraordinary mechanical properties of spider dragline silk.</title>
        <authorList>
            <person name="Kono N."/>
            <person name="Nakamura H."/>
            <person name="Mori M."/>
            <person name="Yoshida Y."/>
            <person name="Ohtoshi R."/>
            <person name="Malay A.D."/>
            <person name="Moran D.A.P."/>
            <person name="Tomita M."/>
            <person name="Numata K."/>
            <person name="Arakawa K."/>
        </authorList>
    </citation>
    <scope>NUCLEOTIDE SEQUENCE</scope>
</reference>
<organism evidence="1 2">
    <name type="scientific">Trichonephila inaurata madagascariensis</name>
    <dbReference type="NCBI Taxonomy" id="2747483"/>
    <lineage>
        <taxon>Eukaryota</taxon>
        <taxon>Metazoa</taxon>
        <taxon>Ecdysozoa</taxon>
        <taxon>Arthropoda</taxon>
        <taxon>Chelicerata</taxon>
        <taxon>Arachnida</taxon>
        <taxon>Araneae</taxon>
        <taxon>Araneomorphae</taxon>
        <taxon>Entelegynae</taxon>
        <taxon>Araneoidea</taxon>
        <taxon>Nephilidae</taxon>
        <taxon>Trichonephila</taxon>
        <taxon>Trichonephila inaurata</taxon>
    </lineage>
</organism>
<dbReference type="EMBL" id="BMAV01026750">
    <property type="protein sequence ID" value="GFS53060.1"/>
    <property type="molecule type" value="Genomic_DNA"/>
</dbReference>
<evidence type="ECO:0000313" key="1">
    <source>
        <dbReference type="EMBL" id="GFS53060.1"/>
    </source>
</evidence>
<keyword evidence="2" id="KW-1185">Reference proteome</keyword>
<comment type="caution">
    <text evidence="1">The sequence shown here is derived from an EMBL/GenBank/DDBJ whole genome shotgun (WGS) entry which is preliminary data.</text>
</comment>
<proteinExistence type="predicted"/>
<evidence type="ECO:0000313" key="2">
    <source>
        <dbReference type="Proteomes" id="UP000886998"/>
    </source>
</evidence>
<dbReference type="Proteomes" id="UP000886998">
    <property type="component" value="Unassembled WGS sequence"/>
</dbReference>
<sequence length="121" mass="12863">MGSTAASSASDATGFSGKKKILSRPFYGGYASGGQVKTQFLGMRPSVLYTDEPSYFSGTPAVTLRNKIFYLTDDSVAGAYDYSSPSLLYSGNEGAVLLDAARGEMTLALRRKEVASLGYMK</sequence>